<dbReference type="InterPro" id="IPR014852">
    <property type="entry name" value="YwhD"/>
</dbReference>
<organism evidence="1 2">
    <name type="scientific">Planifilum fimeticola</name>
    <dbReference type="NCBI Taxonomy" id="201975"/>
    <lineage>
        <taxon>Bacteria</taxon>
        <taxon>Bacillati</taxon>
        <taxon>Bacillota</taxon>
        <taxon>Bacilli</taxon>
        <taxon>Bacillales</taxon>
        <taxon>Thermoactinomycetaceae</taxon>
        <taxon>Planifilum</taxon>
    </lineage>
</organism>
<comment type="caution">
    <text evidence="1">The sequence shown here is derived from an EMBL/GenBank/DDBJ whole genome shotgun (WGS) entry which is preliminary data.</text>
</comment>
<sequence>MKKGKKGFNIISRSGDFTTHGGYVTGTLNLSNLSSVLIHGDEAKIDLGLIHAKSSVERGIKFSTNKEDVPNGELYWVVWVTVDQNEKGPYYAGVAACPMLIDREARRGWKILAHHVNRMDDALKRRIRVSELGQVEKKALRDLLISHDEKMWDNSSEELKQALAVDEEK</sequence>
<proteinExistence type="predicted"/>
<reference evidence="1 2" key="1">
    <citation type="submission" date="2018-03" db="EMBL/GenBank/DDBJ databases">
        <title>Genomic Encyclopedia of Archaeal and Bacterial Type Strains, Phase II (KMG-II): from individual species to whole genera.</title>
        <authorList>
            <person name="Goeker M."/>
        </authorList>
    </citation>
    <scope>NUCLEOTIDE SEQUENCE [LARGE SCALE GENOMIC DNA]</scope>
    <source>
        <strain evidence="1 2">DSM 44946</strain>
    </source>
</reference>
<keyword evidence="2" id="KW-1185">Reference proteome</keyword>
<dbReference type="OrthoDB" id="2374547at2"/>
<protein>
    <submittedName>
        <fullName evidence="1">YwhD-like protein</fullName>
    </submittedName>
</protein>
<dbReference type="EMBL" id="PVNE01000003">
    <property type="protein sequence ID" value="PRX42098.1"/>
    <property type="molecule type" value="Genomic_DNA"/>
</dbReference>
<name>A0A2T0LI57_9BACL</name>
<evidence type="ECO:0000313" key="2">
    <source>
        <dbReference type="Proteomes" id="UP000237797"/>
    </source>
</evidence>
<dbReference type="AlphaFoldDB" id="A0A2T0LI57"/>
<evidence type="ECO:0000313" key="1">
    <source>
        <dbReference type="EMBL" id="PRX42098.1"/>
    </source>
</evidence>
<dbReference type="Proteomes" id="UP000237797">
    <property type="component" value="Unassembled WGS sequence"/>
</dbReference>
<dbReference type="Pfam" id="PF08741">
    <property type="entry name" value="YwhD"/>
    <property type="match status" value="1"/>
</dbReference>
<accession>A0A2T0LI57</accession>
<dbReference type="RefSeq" id="WP_106344053.1">
    <property type="nucleotide sequence ID" value="NZ_PVNE01000003.1"/>
</dbReference>
<gene>
    <name evidence="1" type="ORF">CLV97_103113</name>
</gene>